<evidence type="ECO:0000313" key="4">
    <source>
        <dbReference type="Proteomes" id="UP001213000"/>
    </source>
</evidence>
<feature type="compositionally biased region" description="Low complexity" evidence="1">
    <location>
        <begin position="174"/>
        <end position="184"/>
    </location>
</feature>
<sequence length="260" mass="27756">MAEKNIDVGDKVQWNYGGSHPQGVAAEIKDHKGEKVQIESKKGNTITRNADPDNPAVLVERQGDGNNQDVVKRMSELTKVGEREEGEDAAPPGAEHEKEKEPAVGEKRDREAAENQDKEVTKGGKEKVSEEEEQEEEPEAKKLKVSTKKAEAKEANADEAQPATKSSKGRGRGRTTTATPGTRRAPGRTKKGAAASQEKSASATTREADKMDASGLGDEEDAPEDIPGEDNEVEEGAKVAGGDAPAGHTRSQNMEATAHN</sequence>
<feature type="compositionally biased region" description="Basic and acidic residues" evidence="1">
    <location>
        <begin position="32"/>
        <end position="42"/>
    </location>
</feature>
<feature type="compositionally biased region" description="Acidic residues" evidence="1">
    <location>
        <begin position="129"/>
        <end position="138"/>
    </location>
</feature>
<feature type="domain" description="Hypervirulence associated protein TUDOR" evidence="2">
    <location>
        <begin position="9"/>
        <end position="77"/>
    </location>
</feature>
<reference evidence="3" key="1">
    <citation type="submission" date="2022-07" db="EMBL/GenBank/DDBJ databases">
        <title>Genome Sequence of Leucocoprinus birnbaumii.</title>
        <authorList>
            <person name="Buettner E."/>
        </authorList>
    </citation>
    <scope>NUCLEOTIDE SEQUENCE</scope>
    <source>
        <strain evidence="3">VT141</strain>
    </source>
</reference>
<dbReference type="InterPro" id="IPR021331">
    <property type="entry name" value="Hva1_TUDOR"/>
</dbReference>
<evidence type="ECO:0000259" key="2">
    <source>
        <dbReference type="Pfam" id="PF11160"/>
    </source>
</evidence>
<gene>
    <name evidence="3" type="ORF">NP233_g245</name>
</gene>
<feature type="region of interest" description="Disordered" evidence="1">
    <location>
        <begin position="32"/>
        <end position="260"/>
    </location>
</feature>
<dbReference type="Pfam" id="PF11160">
    <property type="entry name" value="Hva1_TUDOR"/>
    <property type="match status" value="1"/>
</dbReference>
<comment type="caution">
    <text evidence="3">The sequence shown here is derived from an EMBL/GenBank/DDBJ whole genome shotgun (WGS) entry which is preliminary data.</text>
</comment>
<proteinExistence type="predicted"/>
<feature type="compositionally biased region" description="Basic and acidic residues" evidence="1">
    <location>
        <begin position="94"/>
        <end position="128"/>
    </location>
</feature>
<evidence type="ECO:0000256" key="1">
    <source>
        <dbReference type="SAM" id="MobiDB-lite"/>
    </source>
</evidence>
<feature type="compositionally biased region" description="Acidic residues" evidence="1">
    <location>
        <begin position="217"/>
        <end position="234"/>
    </location>
</feature>
<dbReference type="Proteomes" id="UP001213000">
    <property type="component" value="Unassembled WGS sequence"/>
</dbReference>
<keyword evidence="4" id="KW-1185">Reference proteome</keyword>
<evidence type="ECO:0000313" key="3">
    <source>
        <dbReference type="EMBL" id="KAJ3576699.1"/>
    </source>
</evidence>
<protein>
    <recommendedName>
        <fullName evidence="2">Hypervirulence associated protein TUDOR domain-containing protein</fullName>
    </recommendedName>
</protein>
<organism evidence="3 4">
    <name type="scientific">Leucocoprinus birnbaumii</name>
    <dbReference type="NCBI Taxonomy" id="56174"/>
    <lineage>
        <taxon>Eukaryota</taxon>
        <taxon>Fungi</taxon>
        <taxon>Dikarya</taxon>
        <taxon>Basidiomycota</taxon>
        <taxon>Agaricomycotina</taxon>
        <taxon>Agaricomycetes</taxon>
        <taxon>Agaricomycetidae</taxon>
        <taxon>Agaricales</taxon>
        <taxon>Agaricineae</taxon>
        <taxon>Agaricaceae</taxon>
        <taxon>Leucocoprinus</taxon>
    </lineage>
</organism>
<feature type="compositionally biased region" description="Polar residues" evidence="1">
    <location>
        <begin position="249"/>
        <end position="260"/>
    </location>
</feature>
<name>A0AAD5W2P2_9AGAR</name>
<dbReference type="EMBL" id="JANIEX010000006">
    <property type="protein sequence ID" value="KAJ3576699.1"/>
    <property type="molecule type" value="Genomic_DNA"/>
</dbReference>
<dbReference type="AlphaFoldDB" id="A0AAD5W2P2"/>
<feature type="compositionally biased region" description="Basic and acidic residues" evidence="1">
    <location>
        <begin position="70"/>
        <end position="83"/>
    </location>
</feature>
<accession>A0AAD5W2P2</accession>